<name>A0A391NRU6_9EUKA</name>
<evidence type="ECO:0000313" key="3">
    <source>
        <dbReference type="Proteomes" id="UP000265618"/>
    </source>
</evidence>
<proteinExistence type="predicted"/>
<gene>
    <name evidence="2" type="ORF">KIPB_009898</name>
</gene>
<dbReference type="EMBL" id="BDIP01003499">
    <property type="protein sequence ID" value="GCA63430.1"/>
    <property type="molecule type" value="Genomic_DNA"/>
</dbReference>
<comment type="caution">
    <text evidence="2">The sequence shown here is derived from an EMBL/GenBank/DDBJ whole genome shotgun (WGS) entry which is preliminary data.</text>
</comment>
<evidence type="ECO:0000256" key="1">
    <source>
        <dbReference type="SAM" id="MobiDB-lite"/>
    </source>
</evidence>
<feature type="region of interest" description="Disordered" evidence="1">
    <location>
        <begin position="1"/>
        <end position="42"/>
    </location>
</feature>
<evidence type="ECO:0000313" key="2">
    <source>
        <dbReference type="EMBL" id="GCA63430.1"/>
    </source>
</evidence>
<reference evidence="2 3" key="1">
    <citation type="journal article" date="2018" name="PLoS ONE">
        <title>The draft genome of Kipferlia bialata reveals reductive genome evolution in fornicate parasites.</title>
        <authorList>
            <person name="Tanifuji G."/>
            <person name="Takabayashi S."/>
            <person name="Kume K."/>
            <person name="Takagi M."/>
            <person name="Nakayama T."/>
            <person name="Kamikawa R."/>
            <person name="Inagaki Y."/>
            <person name="Hashimoto T."/>
        </authorList>
    </citation>
    <scope>NUCLEOTIDE SEQUENCE [LARGE SCALE GENOMIC DNA]</scope>
    <source>
        <strain evidence="2">NY0173</strain>
    </source>
</reference>
<protein>
    <submittedName>
        <fullName evidence="2">Uncharacterized protein</fullName>
    </submittedName>
</protein>
<accession>A0A391NRU6</accession>
<dbReference type="Proteomes" id="UP000265618">
    <property type="component" value="Unassembled WGS sequence"/>
</dbReference>
<feature type="non-terminal residue" evidence="2">
    <location>
        <position position="42"/>
    </location>
</feature>
<dbReference type="AlphaFoldDB" id="A0A391NRU6"/>
<sequence>MGRSGKSFGKKKPLSGKQKKEQLRAKRAKKEAASHPSTDIDQ</sequence>
<organism evidence="2 3">
    <name type="scientific">Kipferlia bialata</name>
    <dbReference type="NCBI Taxonomy" id="797122"/>
    <lineage>
        <taxon>Eukaryota</taxon>
        <taxon>Metamonada</taxon>
        <taxon>Carpediemonas-like organisms</taxon>
        <taxon>Kipferlia</taxon>
    </lineage>
</organism>
<keyword evidence="3" id="KW-1185">Reference proteome</keyword>